<name>A0ABR5CZJ6_9HYPH</name>
<reference evidence="5 6" key="1">
    <citation type="submission" date="2014-12" db="EMBL/GenBank/DDBJ databases">
        <authorList>
            <person name="Kuzmanovic N."/>
            <person name="Pulawska J."/>
            <person name="Obradovic A."/>
        </authorList>
    </citation>
    <scope>NUCLEOTIDE SEQUENCE [LARGE SCALE GENOMIC DNA]</scope>
    <source>
        <strain evidence="5 6">KFB 330</strain>
        <plasmid evidence="5">pTi</plasmid>
    </source>
</reference>
<dbReference type="Pfam" id="PF03472">
    <property type="entry name" value="Autoind_bind"/>
    <property type="match status" value="1"/>
</dbReference>
<organism evidence="5 6">
    <name type="scientific">Agrobacterium arsenijevicii</name>
    <dbReference type="NCBI Taxonomy" id="1585697"/>
    <lineage>
        <taxon>Bacteria</taxon>
        <taxon>Pseudomonadati</taxon>
        <taxon>Pseudomonadota</taxon>
        <taxon>Alphaproteobacteria</taxon>
        <taxon>Hyphomicrobiales</taxon>
        <taxon>Rhizobiaceae</taxon>
        <taxon>Rhizobium/Agrobacterium group</taxon>
        <taxon>Agrobacterium</taxon>
    </lineage>
</organism>
<dbReference type="InterPro" id="IPR036388">
    <property type="entry name" value="WH-like_DNA-bd_sf"/>
</dbReference>
<dbReference type="Gene3D" id="3.30.450.80">
    <property type="entry name" value="Transcription factor LuxR-like, autoinducer-binding domain"/>
    <property type="match status" value="1"/>
</dbReference>
<dbReference type="SUPFAM" id="SSF46894">
    <property type="entry name" value="C-terminal effector domain of the bipartite response regulators"/>
    <property type="match status" value="1"/>
</dbReference>
<dbReference type="SMART" id="SM00421">
    <property type="entry name" value="HTH_LUXR"/>
    <property type="match status" value="1"/>
</dbReference>
<keyword evidence="6" id="KW-1185">Reference proteome</keyword>
<sequence length="246" mass="27718">MDVDSQSQHLRNTFSEIEAAPTVAVALEIFQSAYQIDFVTYHLAQTVADVIDTPFVRTTYSDAWVSRYLLSCYVKVDPIVRQGFLRQMPFDWSEVEISDAAHAFLEDAEKHGLGVNGFSIPIVDKARRALFSLNSKAMDNEWSRLVARDRGEWIELAHLIHKKAVFEAYRDHDPVPLLGQREIECLYWAALGNDAKGISTILGLSEHTTRSYLKSARLKLGCLTTTAATVRATQLRIINPYGNTLI</sequence>
<accession>A0ABR5CZJ6</accession>
<dbReference type="RefSeq" id="WP_045024427.1">
    <property type="nucleotide sequence ID" value="NZ_CP166108.1"/>
</dbReference>
<protein>
    <submittedName>
        <fullName evidence="5">LuxR family transcriptional regulator</fullName>
    </submittedName>
</protein>
<dbReference type="InterPro" id="IPR000792">
    <property type="entry name" value="Tscrpt_reg_LuxR_C"/>
</dbReference>
<dbReference type="InterPro" id="IPR005143">
    <property type="entry name" value="TF_LuxR_autoind-bd_dom"/>
</dbReference>
<dbReference type="Pfam" id="PF00196">
    <property type="entry name" value="GerE"/>
    <property type="match status" value="1"/>
</dbReference>
<dbReference type="Proteomes" id="UP000032564">
    <property type="component" value="Unassembled WGS sequence"/>
</dbReference>
<evidence type="ECO:0000313" key="5">
    <source>
        <dbReference type="EMBL" id="KJF70250.1"/>
    </source>
</evidence>
<keyword evidence="3" id="KW-0804">Transcription</keyword>
<evidence type="ECO:0000313" key="6">
    <source>
        <dbReference type="Proteomes" id="UP000032564"/>
    </source>
</evidence>
<dbReference type="InterPro" id="IPR016032">
    <property type="entry name" value="Sig_transdc_resp-reg_C-effctor"/>
</dbReference>
<comment type="caution">
    <text evidence="5">The sequence shown here is derived from an EMBL/GenBank/DDBJ whole genome shotgun (WGS) entry which is preliminary data.</text>
</comment>
<gene>
    <name evidence="5" type="ORF">RP75_27525</name>
</gene>
<dbReference type="Gene3D" id="1.10.10.10">
    <property type="entry name" value="Winged helix-like DNA-binding domain superfamily/Winged helix DNA-binding domain"/>
    <property type="match status" value="1"/>
</dbReference>
<geneLocation type="plasmid" evidence="5">
    <name>pTi</name>
</geneLocation>
<keyword evidence="5" id="KW-0614">Plasmid</keyword>
<dbReference type="SUPFAM" id="SSF75516">
    <property type="entry name" value="Pheromone-binding domain of LuxR-like quorum-sensing transcription factors"/>
    <property type="match status" value="1"/>
</dbReference>
<feature type="domain" description="HTH luxR-type" evidence="4">
    <location>
        <begin position="171"/>
        <end position="236"/>
    </location>
</feature>
<dbReference type="EMBL" id="JWIT01000041">
    <property type="protein sequence ID" value="KJF70250.1"/>
    <property type="molecule type" value="Genomic_DNA"/>
</dbReference>
<evidence type="ECO:0000259" key="4">
    <source>
        <dbReference type="PROSITE" id="PS50043"/>
    </source>
</evidence>
<dbReference type="InterPro" id="IPR036693">
    <property type="entry name" value="TF_LuxR_autoind-bd_dom_sf"/>
</dbReference>
<keyword evidence="1" id="KW-0805">Transcription regulation</keyword>
<keyword evidence="2" id="KW-0238">DNA-binding</keyword>
<evidence type="ECO:0000256" key="3">
    <source>
        <dbReference type="ARBA" id="ARBA00023163"/>
    </source>
</evidence>
<proteinExistence type="predicted"/>
<dbReference type="PROSITE" id="PS50043">
    <property type="entry name" value="HTH_LUXR_2"/>
    <property type="match status" value="1"/>
</dbReference>
<evidence type="ECO:0000256" key="2">
    <source>
        <dbReference type="ARBA" id="ARBA00023125"/>
    </source>
</evidence>
<evidence type="ECO:0000256" key="1">
    <source>
        <dbReference type="ARBA" id="ARBA00023015"/>
    </source>
</evidence>